<keyword evidence="2" id="KW-1185">Reference proteome</keyword>
<comment type="caution">
    <text evidence="1">The sequence shown here is derived from an EMBL/GenBank/DDBJ whole genome shotgun (WGS) entry which is preliminary data.</text>
</comment>
<evidence type="ECO:0000313" key="1">
    <source>
        <dbReference type="EMBL" id="KAI3698888.1"/>
    </source>
</evidence>
<sequence>MSSSLMCRIRGCRFTNPLKRFIAYKPTVKVIHCLEDEQQPLGFTSHAKGIFENPKWEAKFKLDYKKPVDSHLLFQVKNIFGLRVGEAKLHLKEPIKRNNVVDLLNNEGKLIGEFYVVMSKKSRGRDEGPIKTAKESLAFLRDFAITMEIFGRLLGWINYERVLECIKNDGGNSDGSGDESAGSGDESAGSDGDDSDGSDGGNADAVKTLKKNEPGCGEDAGDSNTQKKGKGGNDHETKTDGYGDSNTEKKGKGCNDHDTKPDGYGDPNTEKKEEKRQGLSLMAF</sequence>
<dbReference type="EMBL" id="CM042016">
    <property type="protein sequence ID" value="KAI3698888.1"/>
    <property type="molecule type" value="Genomic_DNA"/>
</dbReference>
<protein>
    <submittedName>
        <fullName evidence="1">Uncharacterized protein</fullName>
    </submittedName>
</protein>
<reference evidence="1 2" key="2">
    <citation type="journal article" date="2022" name="Mol. Ecol. Resour.">
        <title>The genomes of chicory, endive, great burdock and yacon provide insights into Asteraceae paleo-polyploidization history and plant inulin production.</title>
        <authorList>
            <person name="Fan W."/>
            <person name="Wang S."/>
            <person name="Wang H."/>
            <person name="Wang A."/>
            <person name="Jiang F."/>
            <person name="Liu H."/>
            <person name="Zhao H."/>
            <person name="Xu D."/>
            <person name="Zhang Y."/>
        </authorList>
    </citation>
    <scope>NUCLEOTIDE SEQUENCE [LARGE SCALE GENOMIC DNA]</scope>
    <source>
        <strain evidence="2">cv. Punajuju</strain>
        <tissue evidence="1">Leaves</tissue>
    </source>
</reference>
<accession>A0ACB8ZMR7</accession>
<name>A0ACB8ZMR7_CICIN</name>
<reference evidence="2" key="1">
    <citation type="journal article" date="2022" name="Mol. Ecol. Resour.">
        <title>The genomes of chicory, endive, great burdock and yacon provide insights into Asteraceae palaeo-polyploidization history and plant inulin production.</title>
        <authorList>
            <person name="Fan W."/>
            <person name="Wang S."/>
            <person name="Wang H."/>
            <person name="Wang A."/>
            <person name="Jiang F."/>
            <person name="Liu H."/>
            <person name="Zhao H."/>
            <person name="Xu D."/>
            <person name="Zhang Y."/>
        </authorList>
    </citation>
    <scope>NUCLEOTIDE SEQUENCE [LARGE SCALE GENOMIC DNA]</scope>
    <source>
        <strain evidence="2">cv. Punajuju</strain>
    </source>
</reference>
<evidence type="ECO:0000313" key="2">
    <source>
        <dbReference type="Proteomes" id="UP001055811"/>
    </source>
</evidence>
<dbReference type="Proteomes" id="UP001055811">
    <property type="component" value="Linkage Group LG08"/>
</dbReference>
<proteinExistence type="predicted"/>
<organism evidence="1 2">
    <name type="scientific">Cichorium intybus</name>
    <name type="common">Chicory</name>
    <dbReference type="NCBI Taxonomy" id="13427"/>
    <lineage>
        <taxon>Eukaryota</taxon>
        <taxon>Viridiplantae</taxon>
        <taxon>Streptophyta</taxon>
        <taxon>Embryophyta</taxon>
        <taxon>Tracheophyta</taxon>
        <taxon>Spermatophyta</taxon>
        <taxon>Magnoliopsida</taxon>
        <taxon>eudicotyledons</taxon>
        <taxon>Gunneridae</taxon>
        <taxon>Pentapetalae</taxon>
        <taxon>asterids</taxon>
        <taxon>campanulids</taxon>
        <taxon>Asterales</taxon>
        <taxon>Asteraceae</taxon>
        <taxon>Cichorioideae</taxon>
        <taxon>Cichorieae</taxon>
        <taxon>Cichoriinae</taxon>
        <taxon>Cichorium</taxon>
    </lineage>
</organism>
<gene>
    <name evidence="1" type="ORF">L2E82_42787</name>
</gene>